<dbReference type="AlphaFoldDB" id="A0A383E3H5"/>
<sequence>PEATMRSTYGYREMKRQSGGITASEWEINKAWIPVYNARLAEVLLRAIPRRLDPRKKRHDLHYKYIPAK</sequence>
<dbReference type="EMBL" id="UINC01222552">
    <property type="protein sequence ID" value="SVE51387.1"/>
    <property type="molecule type" value="Genomic_DNA"/>
</dbReference>
<protein>
    <submittedName>
        <fullName evidence="1">Uncharacterized protein</fullName>
    </submittedName>
</protein>
<organism evidence="1">
    <name type="scientific">marine metagenome</name>
    <dbReference type="NCBI Taxonomy" id="408172"/>
    <lineage>
        <taxon>unclassified sequences</taxon>
        <taxon>metagenomes</taxon>
        <taxon>ecological metagenomes</taxon>
    </lineage>
</organism>
<name>A0A383E3H5_9ZZZZ</name>
<accession>A0A383E3H5</accession>
<reference evidence="1" key="1">
    <citation type="submission" date="2018-05" db="EMBL/GenBank/DDBJ databases">
        <authorList>
            <person name="Lanie J.A."/>
            <person name="Ng W.-L."/>
            <person name="Kazmierczak K.M."/>
            <person name="Andrzejewski T.M."/>
            <person name="Davidsen T.M."/>
            <person name="Wayne K.J."/>
            <person name="Tettelin H."/>
            <person name="Glass J.I."/>
            <person name="Rusch D."/>
            <person name="Podicherti R."/>
            <person name="Tsui H.-C.T."/>
            <person name="Winkler M.E."/>
        </authorList>
    </citation>
    <scope>NUCLEOTIDE SEQUENCE</scope>
</reference>
<proteinExistence type="predicted"/>
<evidence type="ECO:0000313" key="1">
    <source>
        <dbReference type="EMBL" id="SVE51387.1"/>
    </source>
</evidence>
<feature type="non-terminal residue" evidence="1">
    <location>
        <position position="1"/>
    </location>
</feature>
<gene>
    <name evidence="1" type="ORF">METZ01_LOCUS504241</name>
</gene>